<keyword evidence="2" id="KW-1185">Reference proteome</keyword>
<dbReference type="AlphaFoldDB" id="E9ALM7"/>
<dbReference type="Proteomes" id="UP000007259">
    <property type="component" value="Chromosome 8"/>
</dbReference>
<dbReference type="EMBL" id="FR799561">
    <property type="protein sequence ID" value="CBZ23832.1"/>
    <property type="molecule type" value="Genomic_DNA"/>
</dbReference>
<dbReference type="KEGG" id="lmi:LMXM_08_29_1970"/>
<sequence>MSAAIALAKGIAQTLLSGSHDRRHMYPPRPTHVPHLCKKQRWRFAAPVHAPLCCGQRKRCGS</sequence>
<proteinExistence type="predicted"/>
<dbReference type="OrthoDB" id="10478273at2759"/>
<name>E9ALM7_LEIMU</name>
<dbReference type="VEuPathDB" id="TriTrypDB:LmxM.08_29.1970"/>
<dbReference type="GeneID" id="13447427"/>
<evidence type="ECO:0000313" key="1">
    <source>
        <dbReference type="EMBL" id="CBZ23832.1"/>
    </source>
</evidence>
<dbReference type="RefSeq" id="XP_003872361.1">
    <property type="nucleotide sequence ID" value="XM_003872312.1"/>
</dbReference>
<evidence type="ECO:0000313" key="2">
    <source>
        <dbReference type="Proteomes" id="UP000007259"/>
    </source>
</evidence>
<organism evidence="1 2">
    <name type="scientific">Leishmania mexicana (strain MHOM/GT/2001/U1103)</name>
    <dbReference type="NCBI Taxonomy" id="929439"/>
    <lineage>
        <taxon>Eukaryota</taxon>
        <taxon>Discoba</taxon>
        <taxon>Euglenozoa</taxon>
        <taxon>Kinetoplastea</taxon>
        <taxon>Metakinetoplastina</taxon>
        <taxon>Trypanosomatida</taxon>
        <taxon>Trypanosomatidae</taxon>
        <taxon>Leishmaniinae</taxon>
        <taxon>Leishmania</taxon>
    </lineage>
</organism>
<gene>
    <name evidence="1" type="ORF">LMXM_08_29_1970</name>
</gene>
<protein>
    <submittedName>
        <fullName evidence="1">Uncharacterized protein</fullName>
    </submittedName>
</protein>
<reference evidence="1 2" key="1">
    <citation type="journal article" date="2011" name="Genome Res.">
        <title>Chromosome and gene copy number variation allow major structural change between species and strains of Leishmania.</title>
        <authorList>
            <person name="Rogers M.B."/>
            <person name="Hilley J.D."/>
            <person name="Dickens N.J."/>
            <person name="Wilkes J."/>
            <person name="Bates P.A."/>
            <person name="Depledge D.P."/>
            <person name="Harris D."/>
            <person name="Her Y."/>
            <person name="Herzyk P."/>
            <person name="Imamura H."/>
            <person name="Otto T.D."/>
            <person name="Sanders M."/>
            <person name="Seeger K."/>
            <person name="Dujardin J.C."/>
            <person name="Berriman M."/>
            <person name="Smith D.F."/>
            <person name="Hertz-Fowler C."/>
            <person name="Mottram J.C."/>
        </authorList>
    </citation>
    <scope>NUCLEOTIDE SEQUENCE [LARGE SCALE GENOMIC DNA]</scope>
    <source>
        <strain evidence="1 2">MHOM/GT/2001/U1103</strain>
    </source>
</reference>
<accession>E9ALM7</accession>